<dbReference type="Proteomes" id="UP000278886">
    <property type="component" value="Chromosome"/>
</dbReference>
<dbReference type="InterPro" id="IPR029058">
    <property type="entry name" value="AB_hydrolase_fold"/>
</dbReference>
<proteinExistence type="predicted"/>
<dbReference type="SUPFAM" id="SSF53474">
    <property type="entry name" value="alpha/beta-Hydrolases"/>
    <property type="match status" value="1"/>
</dbReference>
<dbReference type="InterPro" id="IPR050300">
    <property type="entry name" value="GDXG_lipolytic_enzyme"/>
</dbReference>
<evidence type="ECO:0000256" key="1">
    <source>
        <dbReference type="ARBA" id="ARBA00022801"/>
    </source>
</evidence>
<dbReference type="GO" id="GO:0016787">
    <property type="term" value="F:hydrolase activity"/>
    <property type="evidence" value="ECO:0007669"/>
    <property type="project" value="UniProtKB-KW"/>
</dbReference>
<evidence type="ECO:0000259" key="2">
    <source>
        <dbReference type="Pfam" id="PF20434"/>
    </source>
</evidence>
<dbReference type="KEGG" id="lyd:D7I47_06560"/>
<accession>A0A387BHE0</accession>
<keyword evidence="1 3" id="KW-0378">Hydrolase</keyword>
<keyword evidence="4" id="KW-1185">Reference proteome</keyword>
<dbReference type="Gene3D" id="3.40.50.1820">
    <property type="entry name" value="alpha/beta hydrolase"/>
    <property type="match status" value="1"/>
</dbReference>
<dbReference type="PANTHER" id="PTHR48081">
    <property type="entry name" value="AB HYDROLASE SUPERFAMILY PROTEIN C4A8.06C"/>
    <property type="match status" value="1"/>
</dbReference>
<evidence type="ECO:0000313" key="4">
    <source>
        <dbReference type="Proteomes" id="UP000278886"/>
    </source>
</evidence>
<reference evidence="4" key="1">
    <citation type="submission" date="2018-09" db="EMBL/GenBank/DDBJ databases">
        <title>Genome sequencing of strain 2DFWR-13.</title>
        <authorList>
            <person name="Heo J."/>
            <person name="Kim S.-J."/>
            <person name="Kwon S.-W."/>
        </authorList>
    </citation>
    <scope>NUCLEOTIDE SEQUENCE [LARGE SCALE GENOMIC DNA]</scope>
    <source>
        <strain evidence="4">2DFWR-13</strain>
    </source>
</reference>
<name>A0A387BHE0_9MICO</name>
<organism evidence="3 4">
    <name type="scientific">Protaetiibacter intestinalis</name>
    <dbReference type="NCBI Taxonomy" id="2419774"/>
    <lineage>
        <taxon>Bacteria</taxon>
        <taxon>Bacillati</taxon>
        <taxon>Actinomycetota</taxon>
        <taxon>Actinomycetes</taxon>
        <taxon>Micrococcales</taxon>
        <taxon>Microbacteriaceae</taxon>
        <taxon>Protaetiibacter</taxon>
    </lineage>
</organism>
<dbReference type="RefSeq" id="WP_120762298.1">
    <property type="nucleotide sequence ID" value="NZ_CP032630.1"/>
</dbReference>
<dbReference type="InterPro" id="IPR049492">
    <property type="entry name" value="BD-FAE-like_dom"/>
</dbReference>
<sequence length="211" mass="21929">MDELHVIVLPGGGYHRHAPHEGEPVAEWLRGLGHAASVFEYPVLTRHPGPLDAVRARVREVRAAGAARVALLGFSAGGHAAGMAAYAPGAAPEEAVDAVVLCYPVVSMMLEEHRGSRENLLGAGASWAARRATSLDLLVSASAPPSFVWHTAEDGVVPVQHSYLLGMELAAAAVPHELHVLPGATHGIGLAEGSPAAAWTTLCAAWLHALP</sequence>
<dbReference type="PANTHER" id="PTHR48081:SF6">
    <property type="entry name" value="PEPTIDASE S9 PROLYL OLIGOPEPTIDASE CATALYTIC DOMAIN-CONTAINING PROTEIN"/>
    <property type="match status" value="1"/>
</dbReference>
<gene>
    <name evidence="3" type="ORF">D7I47_06560</name>
</gene>
<dbReference type="Pfam" id="PF20434">
    <property type="entry name" value="BD-FAE"/>
    <property type="match status" value="1"/>
</dbReference>
<evidence type="ECO:0000313" key="3">
    <source>
        <dbReference type="EMBL" id="AYF97950.1"/>
    </source>
</evidence>
<dbReference type="OrthoDB" id="9794725at2"/>
<protein>
    <submittedName>
        <fullName evidence="3">Alpha/beta hydrolase</fullName>
    </submittedName>
</protein>
<feature type="domain" description="BD-FAE-like" evidence="2">
    <location>
        <begin position="66"/>
        <end position="167"/>
    </location>
</feature>
<dbReference type="EMBL" id="CP032630">
    <property type="protein sequence ID" value="AYF97950.1"/>
    <property type="molecule type" value="Genomic_DNA"/>
</dbReference>
<dbReference type="AlphaFoldDB" id="A0A387BHE0"/>